<evidence type="ECO:0000313" key="1">
    <source>
        <dbReference type="EMBL" id="KAG5671743.1"/>
    </source>
</evidence>
<gene>
    <name evidence="1" type="ORF">PVAND_001923</name>
</gene>
<reference evidence="1" key="1">
    <citation type="submission" date="2021-03" db="EMBL/GenBank/DDBJ databases">
        <title>Chromosome level genome of the anhydrobiotic midge Polypedilum vanderplanki.</title>
        <authorList>
            <person name="Yoshida Y."/>
            <person name="Kikawada T."/>
            <person name="Gusev O."/>
        </authorList>
    </citation>
    <scope>NUCLEOTIDE SEQUENCE</scope>
    <source>
        <strain evidence="1">NIAS01</strain>
        <tissue evidence="1">Whole body or cell culture</tissue>
    </source>
</reference>
<dbReference type="EMBL" id="JADBJN010000003">
    <property type="protein sequence ID" value="KAG5671743.1"/>
    <property type="molecule type" value="Genomic_DNA"/>
</dbReference>
<evidence type="ECO:0000313" key="2">
    <source>
        <dbReference type="Proteomes" id="UP001107558"/>
    </source>
</evidence>
<sequence length="210" mass="23817">MNKTISPDSITVEEEFSESYDMDIAAGTSVIKKCEITNILSAQLQDLKSRVDGDKLYAIMDFLVPSLHGLAYGEAHIEPKLTNIGPLQNAKIPAKIDTKGKMKTTFTNIPLSFAFQFNIINRPDGKKSLEPEHMDGKLDCTNRYDDKYIFIPDPEYKSRIAKIFVELILNARSKEICDILMGKAEHKNYIENAFKTRAMKHFSRATFLDC</sequence>
<dbReference type="Gene3D" id="3.15.10.30">
    <property type="entry name" value="Haemolymph juvenile hormone binding protein"/>
    <property type="match status" value="1"/>
</dbReference>
<proteinExistence type="predicted"/>
<accession>A0A9J6BPU1</accession>
<dbReference type="Proteomes" id="UP001107558">
    <property type="component" value="Chromosome 3"/>
</dbReference>
<comment type="caution">
    <text evidence="1">The sequence shown here is derived from an EMBL/GenBank/DDBJ whole genome shotgun (WGS) entry which is preliminary data.</text>
</comment>
<organism evidence="1 2">
    <name type="scientific">Polypedilum vanderplanki</name>
    <name type="common">Sleeping chironomid midge</name>
    <dbReference type="NCBI Taxonomy" id="319348"/>
    <lineage>
        <taxon>Eukaryota</taxon>
        <taxon>Metazoa</taxon>
        <taxon>Ecdysozoa</taxon>
        <taxon>Arthropoda</taxon>
        <taxon>Hexapoda</taxon>
        <taxon>Insecta</taxon>
        <taxon>Pterygota</taxon>
        <taxon>Neoptera</taxon>
        <taxon>Endopterygota</taxon>
        <taxon>Diptera</taxon>
        <taxon>Nematocera</taxon>
        <taxon>Chironomoidea</taxon>
        <taxon>Chironomidae</taxon>
        <taxon>Chironominae</taxon>
        <taxon>Polypedilum</taxon>
        <taxon>Polypedilum</taxon>
    </lineage>
</organism>
<name>A0A9J6BPU1_POLVA</name>
<keyword evidence="2" id="KW-1185">Reference proteome</keyword>
<protein>
    <submittedName>
        <fullName evidence="1">Uncharacterized protein</fullName>
    </submittedName>
</protein>
<dbReference type="InterPro" id="IPR038606">
    <property type="entry name" value="To_sf"/>
</dbReference>
<dbReference type="AlphaFoldDB" id="A0A9J6BPU1"/>